<sequence>MAVRSYTRDQLLHLRSSPLVEKPDNLPAIEQWLEYVFADKDSREKLRIHHSEPQQQAQNPNVKRQSQSKTGGDASPMGNFSTGLRPSLTTTRSTAGRSEDVSLGPPRTMFPSSRNVAKSSDLGEKSDSAATDGQEARSRFFVDKSNRKSMNDKEGRDSRESWTSARERRQLGGDDAQRHEGRYNRRDKDQDVEHRNGLGDKDETRWGTKDDKRQNGGWRERDRERKERDWGRGGQTEKEQPEWMDDPEPPNEEDDLRTMGMPRNQEQFQKWKEAMSGKKAKTEDLNVASASATQSSKESAPPKTTAPLKLEGVVDKPFGSWGDSKPSTGAQDSGTTPAKPTQTKSKGSRFASMFNQTLPKEETPLAETSLQKAANDMAGGAAEDEAGFKRILQMLGGTGIGQPSPQEPLSSPQPKMNANGTNKKSRFTGFFDQTPKSPERKQSPPEARAKLNNSDLLQSSRGFSEEPANVFGRRLPDSRQKELPVGNQARTNPISPEPIHPTNGNRDQHQQSGQRMNDIFLEQPPSRGTATPDINIQNLLASQRAQRTQGQDKNSEFLLNLLQTKGSRPSSQQARPDNNFPLWLDQPPNMPEPHAPKPRAPPPPGLFEDQLLRNAPPEPPRQEQQPLPANDMPQRRTSQRAPPPGFYDEQSLFLQQQQQAAQRRNFTEPPQPQFAGRRMSGHPNLPQMQIPQPHQQFAGPPPEFLQSPGIAHQQAPPPGFNPHMPRHPPGFHNIPNIFQPPQQQQHGREPPGFGGSTIPNSNAAGGMQSPPNAPPGFFGGPQGLPPGFMQMRSPNEGISAGAAAMRGGGRGFDGGGYDVNMGGGPRR</sequence>
<proteinExistence type="predicted"/>
<gene>
    <name evidence="1" type="ORF">LTR37_006655</name>
</gene>
<protein>
    <submittedName>
        <fullName evidence="1">Uncharacterized protein</fullName>
    </submittedName>
</protein>
<keyword evidence="2" id="KW-1185">Reference proteome</keyword>
<organism evidence="1 2">
    <name type="scientific">Vermiconidia calcicola</name>
    <dbReference type="NCBI Taxonomy" id="1690605"/>
    <lineage>
        <taxon>Eukaryota</taxon>
        <taxon>Fungi</taxon>
        <taxon>Dikarya</taxon>
        <taxon>Ascomycota</taxon>
        <taxon>Pezizomycotina</taxon>
        <taxon>Dothideomycetes</taxon>
        <taxon>Dothideomycetidae</taxon>
        <taxon>Mycosphaerellales</taxon>
        <taxon>Extremaceae</taxon>
        <taxon>Vermiconidia</taxon>
    </lineage>
</organism>
<evidence type="ECO:0000313" key="1">
    <source>
        <dbReference type="EMBL" id="KAK3716210.1"/>
    </source>
</evidence>
<dbReference type="Proteomes" id="UP001281147">
    <property type="component" value="Unassembled WGS sequence"/>
</dbReference>
<reference evidence="1" key="1">
    <citation type="submission" date="2023-07" db="EMBL/GenBank/DDBJ databases">
        <title>Black Yeasts Isolated from many extreme environments.</title>
        <authorList>
            <person name="Coleine C."/>
            <person name="Stajich J.E."/>
            <person name="Selbmann L."/>
        </authorList>
    </citation>
    <scope>NUCLEOTIDE SEQUENCE</scope>
    <source>
        <strain evidence="1">CCFEE 5714</strain>
    </source>
</reference>
<accession>A0ACC3NIT0</accession>
<comment type="caution">
    <text evidence="1">The sequence shown here is derived from an EMBL/GenBank/DDBJ whole genome shotgun (WGS) entry which is preliminary data.</text>
</comment>
<evidence type="ECO:0000313" key="2">
    <source>
        <dbReference type="Proteomes" id="UP001281147"/>
    </source>
</evidence>
<dbReference type="EMBL" id="JAUTXU010000044">
    <property type="protein sequence ID" value="KAK3716210.1"/>
    <property type="molecule type" value="Genomic_DNA"/>
</dbReference>
<name>A0ACC3NIT0_9PEZI</name>